<dbReference type="Gene3D" id="3.10.520.10">
    <property type="entry name" value="ApbE-like domains"/>
    <property type="match status" value="1"/>
</dbReference>
<name>B1YFP8_EXIS2</name>
<dbReference type="OrthoDB" id="9778595at2"/>
<keyword evidence="8" id="KW-0460">Magnesium</keyword>
<dbReference type="RefSeq" id="WP_012371789.1">
    <property type="nucleotide sequence ID" value="NC_010556.1"/>
</dbReference>
<comment type="catalytic activity">
    <reaction evidence="10">
        <text>L-threonyl-[protein] + FAD = FMN-L-threonyl-[protein] + AMP + H(+)</text>
        <dbReference type="Rhea" id="RHEA:36847"/>
        <dbReference type="Rhea" id="RHEA-COMP:11060"/>
        <dbReference type="Rhea" id="RHEA-COMP:11061"/>
        <dbReference type="ChEBI" id="CHEBI:15378"/>
        <dbReference type="ChEBI" id="CHEBI:30013"/>
        <dbReference type="ChEBI" id="CHEBI:57692"/>
        <dbReference type="ChEBI" id="CHEBI:74257"/>
        <dbReference type="ChEBI" id="CHEBI:456215"/>
        <dbReference type="EC" id="2.7.1.180"/>
    </reaction>
</comment>
<evidence type="ECO:0000256" key="9">
    <source>
        <dbReference type="ARBA" id="ARBA00031306"/>
    </source>
</evidence>
<dbReference type="Proteomes" id="UP000001681">
    <property type="component" value="Chromosome"/>
</dbReference>
<dbReference type="EMBL" id="CP001022">
    <property type="protein sequence ID" value="ACB62373.1"/>
    <property type="molecule type" value="Genomic_DNA"/>
</dbReference>
<sequence>MERQLYSMHNNIRFITNQRIEEKEWQDIEQFFHYVDRQWSRFSSSSEVSQLNQLLIGQTLTVSLPLARLLQRAIHYFEQTEHYFSPFLLEQQRANGYDRSFPFRRAVESEMNLPPEISPFLVEGCEVTRVGGGTIDLGGIGKGAAAMMAAQRLRKNQSRGLIEAGGDVIAWSDDEPWKIAVTDPKTETEIAEIRLRQGAVATSSRMYRSWKVGDRTNHHLLSGKTGRPIESRFVQITASAPQLYEAEVMTKLAFQMTESERQNKLFKWFPNGRLLLMDESGKMVAEEKGGQAIWTG</sequence>
<evidence type="ECO:0000256" key="5">
    <source>
        <dbReference type="ARBA" id="ARBA00022679"/>
    </source>
</evidence>
<evidence type="ECO:0000256" key="7">
    <source>
        <dbReference type="ARBA" id="ARBA00022827"/>
    </source>
</evidence>
<keyword evidence="11" id="KW-0449">Lipoprotein</keyword>
<reference evidence="11 12" key="2">
    <citation type="journal article" date="2008" name="BMC Genomics">
        <title>Architecture of thermal adaptation in an Exiguobacterium sibiricum strain isolated from 3 million year old permafrost: a genome and transcriptome approach.</title>
        <authorList>
            <person name="Rodrigues D.F."/>
            <person name="Ivanova N."/>
            <person name="He Z."/>
            <person name="Huebner M."/>
            <person name="Zhou J."/>
            <person name="Tiedje J.M."/>
        </authorList>
    </citation>
    <scope>NUCLEOTIDE SEQUENCE [LARGE SCALE GENOMIC DNA]</scope>
    <source>
        <strain evidence="12">DSM 17290 / CIP 109462 / JCM 13490 / 255-15</strain>
    </source>
</reference>
<dbReference type="eggNOG" id="COG1477">
    <property type="taxonomic scope" value="Bacteria"/>
</dbReference>
<keyword evidence="12" id="KW-1185">Reference proteome</keyword>
<evidence type="ECO:0000256" key="1">
    <source>
        <dbReference type="ARBA" id="ARBA00001946"/>
    </source>
</evidence>
<dbReference type="PANTHER" id="PTHR30040:SF2">
    <property type="entry name" value="FAD:PROTEIN FMN TRANSFERASE"/>
    <property type="match status" value="1"/>
</dbReference>
<dbReference type="Pfam" id="PF02424">
    <property type="entry name" value="ApbE"/>
    <property type="match status" value="1"/>
</dbReference>
<keyword evidence="5" id="KW-0808">Transferase</keyword>
<reference evidence="12" key="3">
    <citation type="submission" date="2008-04" db="EMBL/GenBank/DDBJ databases">
        <title>Complete sequence of chromosome of Exiguobacterium sibiricum 255-15.</title>
        <authorList>
            <consortium name="US DOE Joint Genome Institute"/>
            <person name="Copeland A."/>
            <person name="Lucas S."/>
            <person name="Lapidus A."/>
            <person name="Glavina del Rio T."/>
            <person name="Dalin E."/>
            <person name="Tice H."/>
            <person name="Bruce D."/>
            <person name="Goodwin L."/>
            <person name="Pitluck S."/>
            <person name="Kiss H."/>
            <person name="Chertkov O."/>
            <person name="Monk C."/>
            <person name="Brettin T."/>
            <person name="Detter J.C."/>
            <person name="Han C."/>
            <person name="Kuske C.R."/>
            <person name="Schmutz J."/>
            <person name="Larimer F."/>
            <person name="Land M."/>
            <person name="Hauser L."/>
            <person name="Kyrpides N."/>
            <person name="Mikhailova N."/>
            <person name="Vishnivetskaya T."/>
            <person name="Rodrigues D.F."/>
            <person name="Gilichinsky D."/>
            <person name="Tiedje J."/>
            <person name="Richardson P."/>
        </authorList>
    </citation>
    <scope>NUCLEOTIDE SEQUENCE [LARGE SCALE GENOMIC DNA]</scope>
    <source>
        <strain evidence="12">DSM 17290 / CIP 109462 / JCM 13490 / 255-15</strain>
    </source>
</reference>
<dbReference type="GO" id="GO:0046872">
    <property type="term" value="F:metal ion binding"/>
    <property type="evidence" value="ECO:0007669"/>
    <property type="project" value="UniProtKB-KW"/>
</dbReference>
<accession>B1YFP8</accession>
<evidence type="ECO:0000256" key="6">
    <source>
        <dbReference type="ARBA" id="ARBA00022723"/>
    </source>
</evidence>
<dbReference type="InterPro" id="IPR024932">
    <property type="entry name" value="ApbE"/>
</dbReference>
<protein>
    <recommendedName>
        <fullName evidence="3">FAD:protein FMN transferase</fullName>
        <ecNumber evidence="2">2.7.1.180</ecNumber>
    </recommendedName>
    <alternativeName>
        <fullName evidence="9">Flavin transferase</fullName>
    </alternativeName>
</protein>
<dbReference type="STRING" id="262543.Exig_2927"/>
<dbReference type="InterPro" id="IPR003374">
    <property type="entry name" value="ApbE-like_sf"/>
</dbReference>
<dbReference type="HOGENOM" id="CLU_044403_5_0_9"/>
<keyword evidence="7" id="KW-0274">FAD</keyword>
<dbReference type="EC" id="2.7.1.180" evidence="2"/>
<dbReference type="GO" id="GO:0016740">
    <property type="term" value="F:transferase activity"/>
    <property type="evidence" value="ECO:0007669"/>
    <property type="project" value="UniProtKB-KW"/>
</dbReference>
<evidence type="ECO:0000256" key="2">
    <source>
        <dbReference type="ARBA" id="ARBA00011955"/>
    </source>
</evidence>
<evidence type="ECO:0000256" key="4">
    <source>
        <dbReference type="ARBA" id="ARBA00022630"/>
    </source>
</evidence>
<evidence type="ECO:0000256" key="10">
    <source>
        <dbReference type="ARBA" id="ARBA00048540"/>
    </source>
</evidence>
<organism evidence="11 12">
    <name type="scientific">Exiguobacterium sibiricum (strain DSM 17290 / CCUG 55495 / CIP 109462 / JCM 13490 / 255-15)</name>
    <dbReference type="NCBI Taxonomy" id="262543"/>
    <lineage>
        <taxon>Bacteria</taxon>
        <taxon>Bacillati</taxon>
        <taxon>Bacillota</taxon>
        <taxon>Bacilli</taxon>
        <taxon>Bacillales</taxon>
        <taxon>Bacillales Family XII. Incertae Sedis</taxon>
        <taxon>Exiguobacterium</taxon>
    </lineage>
</organism>
<evidence type="ECO:0000256" key="8">
    <source>
        <dbReference type="ARBA" id="ARBA00022842"/>
    </source>
</evidence>
<keyword evidence="6" id="KW-0479">Metal-binding</keyword>
<comment type="cofactor">
    <cofactor evidence="1">
        <name>Mg(2+)</name>
        <dbReference type="ChEBI" id="CHEBI:18420"/>
    </cofactor>
</comment>
<evidence type="ECO:0000313" key="11">
    <source>
        <dbReference type="EMBL" id="ACB62373.1"/>
    </source>
</evidence>
<dbReference type="SUPFAM" id="SSF143631">
    <property type="entry name" value="ApbE-like"/>
    <property type="match status" value="1"/>
</dbReference>
<proteinExistence type="predicted"/>
<evidence type="ECO:0000313" key="12">
    <source>
        <dbReference type="Proteomes" id="UP000001681"/>
    </source>
</evidence>
<dbReference type="AlphaFoldDB" id="B1YFP8"/>
<dbReference type="PANTHER" id="PTHR30040">
    <property type="entry name" value="THIAMINE BIOSYNTHESIS LIPOPROTEIN APBE"/>
    <property type="match status" value="1"/>
</dbReference>
<keyword evidence="4" id="KW-0285">Flavoprotein</keyword>
<reference evidence="11 12" key="1">
    <citation type="journal article" date="2006" name="Extremophiles">
        <title>Characterization of Exiguobacterium isolates from the Siberian permafrost. Description of Exiguobacterium sibiricum sp. nov.</title>
        <authorList>
            <person name="Rodrigues D.F."/>
            <person name="Goris J."/>
            <person name="Vishnivetskaya T."/>
            <person name="Gilichinsky D."/>
            <person name="Thomashow M.F."/>
            <person name="Tiedje J.M."/>
        </authorList>
    </citation>
    <scope>NUCLEOTIDE SEQUENCE [LARGE SCALE GENOMIC DNA]</scope>
    <source>
        <strain evidence="12">DSM 17290 / CIP 109462 / JCM 13490 / 255-15</strain>
    </source>
</reference>
<evidence type="ECO:0000256" key="3">
    <source>
        <dbReference type="ARBA" id="ARBA00016337"/>
    </source>
</evidence>
<dbReference type="KEGG" id="esi:Exig_2927"/>
<gene>
    <name evidence="11" type="ordered locus">Exig_2927</name>
</gene>